<feature type="compositionally biased region" description="Polar residues" evidence="1">
    <location>
        <begin position="63"/>
        <end position="79"/>
    </location>
</feature>
<feature type="domain" description="Baseplate protein J-like barrel" evidence="2">
    <location>
        <begin position="91"/>
        <end position="177"/>
    </location>
</feature>
<keyword evidence="4" id="KW-1185">Reference proteome</keyword>
<evidence type="ECO:0000313" key="3">
    <source>
        <dbReference type="EMBL" id="GHO55465.1"/>
    </source>
</evidence>
<dbReference type="RefSeq" id="WP_201372048.1">
    <property type="nucleotide sequence ID" value="NZ_BNJG01000001.1"/>
</dbReference>
<evidence type="ECO:0000259" key="2">
    <source>
        <dbReference type="Pfam" id="PF04865"/>
    </source>
</evidence>
<comment type="caution">
    <text evidence="3">The sequence shown here is derived from an EMBL/GenBank/DDBJ whole genome shotgun (WGS) entry which is preliminary data.</text>
</comment>
<name>A0ABQ3USV4_9CHLR</name>
<accession>A0ABQ3USV4</accession>
<dbReference type="InterPro" id="IPR006949">
    <property type="entry name" value="Barrel_Baseplate_J-like"/>
</dbReference>
<sequence length="408" mass="42917">MIIALPVLRGVPGPIATLLNGNRATIVLTTSSHLEQHTYRVTGVPTNPDAAQSQVQAHPLAANAQSKPQTIQGTGKKQTAGTRASGMLTFFNGSFNSFTVGAGTTITSASGIQVNTDTALVIPAANSATGKVSQAEVTAHADTPGTRGNIPTMNINKTCCAANNTIFVRNLVPFTGGQDPQNDTFVTQQDVDGVSGELQNSAQAQALQQLRGMLQSGEEMAGNPQCKNTINHTNPIGDTRANVASTTISVTVSCNAFAYPRQQMQTLLTSKLQPQADSDLGSGSKLASPLQLRVLQQQLDGANATWSIEAQGTWAYQFDATAQQALARLIAGKSPAEAQTLLQNTHGVARANVQFNGATLPGDPNQITFTITNQPKPAPQTFNPMGQPMFMPYSQRTHFPFGNPIGAP</sequence>
<proteinExistence type="predicted"/>
<reference evidence="3 4" key="1">
    <citation type="journal article" date="2021" name="Int. J. Syst. Evol. Microbiol.">
        <title>Reticulibacter mediterranei gen. nov., sp. nov., within the new family Reticulibacteraceae fam. nov., and Ktedonospora formicarum gen. nov., sp. nov., Ktedonobacter robiniae sp. nov., Dictyobacter formicarum sp. nov. and Dictyobacter arantiisoli sp. nov., belonging to the class Ktedonobacteria.</title>
        <authorList>
            <person name="Yabe S."/>
            <person name="Zheng Y."/>
            <person name="Wang C.M."/>
            <person name="Sakai Y."/>
            <person name="Abe K."/>
            <person name="Yokota A."/>
            <person name="Donadio S."/>
            <person name="Cavaletti L."/>
            <person name="Monciardini P."/>
        </authorList>
    </citation>
    <scope>NUCLEOTIDE SEQUENCE [LARGE SCALE GENOMIC DNA]</scope>
    <source>
        <strain evidence="3 4">SOSP1-30</strain>
    </source>
</reference>
<evidence type="ECO:0000313" key="4">
    <source>
        <dbReference type="Proteomes" id="UP000654345"/>
    </source>
</evidence>
<dbReference type="Pfam" id="PF04865">
    <property type="entry name" value="Baseplate_J"/>
    <property type="match status" value="1"/>
</dbReference>
<dbReference type="Proteomes" id="UP000654345">
    <property type="component" value="Unassembled WGS sequence"/>
</dbReference>
<evidence type="ECO:0000256" key="1">
    <source>
        <dbReference type="SAM" id="MobiDB-lite"/>
    </source>
</evidence>
<dbReference type="EMBL" id="BNJG01000001">
    <property type="protein sequence ID" value="GHO55465.1"/>
    <property type="molecule type" value="Genomic_DNA"/>
</dbReference>
<organism evidence="3 4">
    <name type="scientific">Ktedonobacter robiniae</name>
    <dbReference type="NCBI Taxonomy" id="2778365"/>
    <lineage>
        <taxon>Bacteria</taxon>
        <taxon>Bacillati</taxon>
        <taxon>Chloroflexota</taxon>
        <taxon>Ktedonobacteria</taxon>
        <taxon>Ktedonobacterales</taxon>
        <taxon>Ktedonobacteraceae</taxon>
        <taxon>Ktedonobacter</taxon>
    </lineage>
</organism>
<feature type="region of interest" description="Disordered" evidence="1">
    <location>
        <begin position="55"/>
        <end position="79"/>
    </location>
</feature>
<gene>
    <name evidence="3" type="ORF">KSB_39400</name>
</gene>
<protein>
    <recommendedName>
        <fullName evidence="2">Baseplate protein J-like barrel domain-containing protein</fullName>
    </recommendedName>
</protein>